<feature type="compositionally biased region" description="Pro residues" evidence="1">
    <location>
        <begin position="38"/>
        <end position="59"/>
    </location>
</feature>
<comment type="caution">
    <text evidence="2">The sequence shown here is derived from an EMBL/GenBank/DDBJ whole genome shotgun (WGS) entry which is preliminary data.</text>
</comment>
<evidence type="ECO:0000256" key="1">
    <source>
        <dbReference type="SAM" id="MobiDB-lite"/>
    </source>
</evidence>
<dbReference type="EMBL" id="VVIM01000001">
    <property type="protein sequence ID" value="KAB0804005.1"/>
    <property type="molecule type" value="Genomic_DNA"/>
</dbReference>
<feature type="region of interest" description="Disordered" evidence="1">
    <location>
        <begin position="153"/>
        <end position="178"/>
    </location>
</feature>
<dbReference type="InParanoid" id="A0A5N4B350"/>
<name>A0A5N4B350_PHOPY</name>
<keyword evidence="3" id="KW-1185">Reference proteome</keyword>
<feature type="region of interest" description="Disordered" evidence="1">
    <location>
        <begin position="1"/>
        <end position="126"/>
    </location>
</feature>
<gene>
    <name evidence="2" type="ORF">PPYR_00975</name>
</gene>
<protein>
    <submittedName>
        <fullName evidence="2">Uncharacterized protein</fullName>
    </submittedName>
</protein>
<organism evidence="2 3">
    <name type="scientific">Photinus pyralis</name>
    <name type="common">Common eastern firefly</name>
    <name type="synonym">Lampyris pyralis</name>
    <dbReference type="NCBI Taxonomy" id="7054"/>
    <lineage>
        <taxon>Eukaryota</taxon>
        <taxon>Metazoa</taxon>
        <taxon>Ecdysozoa</taxon>
        <taxon>Arthropoda</taxon>
        <taxon>Hexapoda</taxon>
        <taxon>Insecta</taxon>
        <taxon>Pterygota</taxon>
        <taxon>Neoptera</taxon>
        <taxon>Endopterygota</taxon>
        <taxon>Coleoptera</taxon>
        <taxon>Polyphaga</taxon>
        <taxon>Elateriformia</taxon>
        <taxon>Elateroidea</taxon>
        <taxon>Lampyridae</taxon>
        <taxon>Lampyrinae</taxon>
        <taxon>Photinus</taxon>
    </lineage>
</organism>
<reference evidence="2 3" key="1">
    <citation type="journal article" date="2018" name="Elife">
        <title>Firefly genomes illuminate parallel origins of bioluminescence in beetles.</title>
        <authorList>
            <person name="Fallon T.R."/>
            <person name="Lower S.E."/>
            <person name="Chang C.H."/>
            <person name="Bessho-Uehara M."/>
            <person name="Martin G.J."/>
            <person name="Bewick A.J."/>
            <person name="Behringer M."/>
            <person name="Debat H.J."/>
            <person name="Wong I."/>
            <person name="Day J.C."/>
            <person name="Suvorov A."/>
            <person name="Silva C.J."/>
            <person name="Stanger-Hall K.F."/>
            <person name="Hall D.W."/>
            <person name="Schmitz R.J."/>
            <person name="Nelson D.R."/>
            <person name="Lewis S.M."/>
            <person name="Shigenobu S."/>
            <person name="Bybee S.M."/>
            <person name="Larracuente A.M."/>
            <person name="Oba Y."/>
            <person name="Weng J.K."/>
        </authorList>
    </citation>
    <scope>NUCLEOTIDE SEQUENCE [LARGE SCALE GENOMIC DNA]</scope>
    <source>
        <strain evidence="2">1611_PpyrPB1</strain>
        <tissue evidence="2">Whole body</tissue>
    </source>
</reference>
<evidence type="ECO:0000313" key="3">
    <source>
        <dbReference type="Proteomes" id="UP000327044"/>
    </source>
</evidence>
<proteinExistence type="predicted"/>
<feature type="compositionally biased region" description="Pro residues" evidence="1">
    <location>
        <begin position="1"/>
        <end position="22"/>
    </location>
</feature>
<evidence type="ECO:0000313" key="2">
    <source>
        <dbReference type="EMBL" id="KAB0804005.1"/>
    </source>
</evidence>
<accession>A0A5N4B350</accession>
<dbReference type="AlphaFoldDB" id="A0A5N4B350"/>
<dbReference type="Proteomes" id="UP000327044">
    <property type="component" value="Unassembled WGS sequence"/>
</dbReference>
<sequence length="178" mass="19232">MSHPPPNQYGMHPPPGQPPPVYPASGSIYPNLPHPQNFGPPPPYHSNPPPQPMGHPIPQPQHHTGHPIPQYHAGQPIPQPQYHAGQPIPYPSSGVPQMPVPGLHPQHGYLPPPGLAGPLDSHHQKKLKKKELKKMMKMGIPIAGATAVGAYGVSKMHKHKKHKHKSKHKSSSSSSSSD</sequence>
<feature type="compositionally biased region" description="Basic residues" evidence="1">
    <location>
        <begin position="155"/>
        <end position="170"/>
    </location>
</feature>